<reference evidence="1" key="2">
    <citation type="journal article" date="2015" name="Fish Shellfish Immunol.">
        <title>Early steps in the European eel (Anguilla anguilla)-Vibrio vulnificus interaction in the gills: Role of the RtxA13 toxin.</title>
        <authorList>
            <person name="Callol A."/>
            <person name="Pajuelo D."/>
            <person name="Ebbesson L."/>
            <person name="Teles M."/>
            <person name="MacKenzie S."/>
            <person name="Amaro C."/>
        </authorList>
    </citation>
    <scope>NUCLEOTIDE SEQUENCE</scope>
</reference>
<name>A0A0E9U0V5_ANGAN</name>
<dbReference type="AlphaFoldDB" id="A0A0E9U0V5"/>
<protein>
    <submittedName>
        <fullName evidence="1">Uncharacterized protein</fullName>
    </submittedName>
</protein>
<evidence type="ECO:0000313" key="1">
    <source>
        <dbReference type="EMBL" id="JAH58795.1"/>
    </source>
</evidence>
<accession>A0A0E9U0V5</accession>
<proteinExistence type="predicted"/>
<organism evidence="1">
    <name type="scientific">Anguilla anguilla</name>
    <name type="common">European freshwater eel</name>
    <name type="synonym">Muraena anguilla</name>
    <dbReference type="NCBI Taxonomy" id="7936"/>
    <lineage>
        <taxon>Eukaryota</taxon>
        <taxon>Metazoa</taxon>
        <taxon>Chordata</taxon>
        <taxon>Craniata</taxon>
        <taxon>Vertebrata</taxon>
        <taxon>Euteleostomi</taxon>
        <taxon>Actinopterygii</taxon>
        <taxon>Neopterygii</taxon>
        <taxon>Teleostei</taxon>
        <taxon>Anguilliformes</taxon>
        <taxon>Anguillidae</taxon>
        <taxon>Anguilla</taxon>
    </lineage>
</organism>
<dbReference type="EMBL" id="GBXM01049782">
    <property type="protein sequence ID" value="JAH58795.1"/>
    <property type="molecule type" value="Transcribed_RNA"/>
</dbReference>
<sequence>MCPELFWIYTAEEEEMFLYNLFDTK</sequence>
<reference evidence="1" key="1">
    <citation type="submission" date="2014-11" db="EMBL/GenBank/DDBJ databases">
        <authorList>
            <person name="Amaro Gonzalez C."/>
        </authorList>
    </citation>
    <scope>NUCLEOTIDE SEQUENCE</scope>
</reference>